<keyword evidence="2" id="KW-1133">Transmembrane helix</keyword>
<feature type="transmembrane region" description="Helical" evidence="2">
    <location>
        <begin position="88"/>
        <end position="111"/>
    </location>
</feature>
<feature type="region of interest" description="Disordered" evidence="1">
    <location>
        <begin position="1"/>
        <end position="20"/>
    </location>
</feature>
<evidence type="ECO:0000256" key="1">
    <source>
        <dbReference type="SAM" id="MobiDB-lite"/>
    </source>
</evidence>
<reference evidence="3 4" key="1">
    <citation type="submission" date="2017-06" db="EMBL/GenBank/DDBJ databases">
        <authorList>
            <consortium name="Pathogen Informatics"/>
        </authorList>
    </citation>
    <scope>NUCLEOTIDE SEQUENCE [LARGE SCALE GENOMIC DNA]</scope>
    <source>
        <strain evidence="3 4">NCTC13788</strain>
    </source>
</reference>
<evidence type="ECO:0000256" key="2">
    <source>
        <dbReference type="SAM" id="Phobius"/>
    </source>
</evidence>
<protein>
    <submittedName>
        <fullName evidence="3">PTS transporter</fullName>
    </submittedName>
</protein>
<evidence type="ECO:0000313" key="3">
    <source>
        <dbReference type="EMBL" id="SNU88950.1"/>
    </source>
</evidence>
<dbReference type="KEGG" id="smen:SAMEA4412692_1289"/>
<dbReference type="STRING" id="1123308.GCA_000380085_00654"/>
<organism evidence="3 4">
    <name type="scientific">Streptococcus merionis</name>
    <dbReference type="NCBI Taxonomy" id="400065"/>
    <lineage>
        <taxon>Bacteria</taxon>
        <taxon>Bacillati</taxon>
        <taxon>Bacillota</taxon>
        <taxon>Bacilli</taxon>
        <taxon>Lactobacillales</taxon>
        <taxon>Streptococcaceae</taxon>
        <taxon>Streptococcus</taxon>
    </lineage>
</organism>
<keyword evidence="4" id="KW-1185">Reference proteome</keyword>
<feature type="transmembrane region" description="Helical" evidence="2">
    <location>
        <begin position="33"/>
        <end position="51"/>
    </location>
</feature>
<dbReference type="Proteomes" id="UP000215185">
    <property type="component" value="Chromosome 1"/>
</dbReference>
<proteinExistence type="predicted"/>
<gene>
    <name evidence="3" type="ORF">SAMEA4412692_01289</name>
</gene>
<sequence length="172" mass="19905">MRNQSQVLSQRKKASHDARKQAALKSTKFSRYLMMRYSIAGFFFANLYWLVAQILEWSFYGLIPIVMLILSVLAAAEQLRMYGTDTVYLSWTKVFFQVAFVLQMVLIGWIYLTDQLGLMFPVFSDSIATKLFLTGLWSVGIVLAYANLHRIALIANNKDKAYHRIKQLEKFV</sequence>
<accession>A0A239SU41</accession>
<feature type="transmembrane region" description="Helical" evidence="2">
    <location>
        <begin position="131"/>
        <end position="148"/>
    </location>
</feature>
<dbReference type="EMBL" id="LT906439">
    <property type="protein sequence ID" value="SNU88950.1"/>
    <property type="molecule type" value="Genomic_DNA"/>
</dbReference>
<feature type="transmembrane region" description="Helical" evidence="2">
    <location>
        <begin position="57"/>
        <end position="76"/>
    </location>
</feature>
<keyword evidence="2" id="KW-0812">Transmembrane</keyword>
<name>A0A239SU41_9STRE</name>
<keyword evidence="2" id="KW-0472">Membrane</keyword>
<evidence type="ECO:0000313" key="4">
    <source>
        <dbReference type="Proteomes" id="UP000215185"/>
    </source>
</evidence>
<dbReference type="AlphaFoldDB" id="A0A239SU41"/>